<evidence type="ECO:0000256" key="1">
    <source>
        <dbReference type="SAM" id="MobiDB-lite"/>
    </source>
</evidence>
<feature type="compositionally biased region" description="Low complexity" evidence="1">
    <location>
        <begin position="677"/>
        <end position="696"/>
    </location>
</feature>
<dbReference type="InterPro" id="IPR038765">
    <property type="entry name" value="Papain-like_cys_pep_sf"/>
</dbReference>
<evidence type="ECO:0000313" key="2">
    <source>
        <dbReference type="EMBL" id="CUG88012.1"/>
    </source>
</evidence>
<dbReference type="Proteomes" id="UP000051952">
    <property type="component" value="Unassembled WGS sequence"/>
</dbReference>
<dbReference type="Gene3D" id="3.90.70.30">
    <property type="entry name" value="Phytochelatin synthase, N-terminal domain"/>
    <property type="match status" value="2"/>
</dbReference>
<feature type="region of interest" description="Disordered" evidence="1">
    <location>
        <begin position="673"/>
        <end position="697"/>
    </location>
</feature>
<name>A0A0S4JCR2_BODSA</name>
<feature type="region of interest" description="Disordered" evidence="1">
    <location>
        <begin position="1163"/>
        <end position="1196"/>
    </location>
</feature>
<accession>A0A0S4JCR2</accession>
<keyword evidence="3" id="KW-1185">Reference proteome</keyword>
<dbReference type="AlphaFoldDB" id="A0A0S4JCR2"/>
<proteinExistence type="predicted"/>
<dbReference type="OrthoDB" id="275602at2759"/>
<dbReference type="EMBL" id="CYKH01001607">
    <property type="protein sequence ID" value="CUG88012.1"/>
    <property type="molecule type" value="Genomic_DNA"/>
</dbReference>
<organism evidence="2 3">
    <name type="scientific">Bodo saltans</name>
    <name type="common">Flagellated protozoan</name>
    <dbReference type="NCBI Taxonomy" id="75058"/>
    <lineage>
        <taxon>Eukaryota</taxon>
        <taxon>Discoba</taxon>
        <taxon>Euglenozoa</taxon>
        <taxon>Kinetoplastea</taxon>
        <taxon>Metakinetoplastina</taxon>
        <taxon>Eubodonida</taxon>
        <taxon>Bodonidae</taxon>
        <taxon>Bodo</taxon>
    </lineage>
</organism>
<feature type="compositionally biased region" description="Polar residues" evidence="1">
    <location>
        <begin position="135"/>
        <end position="144"/>
    </location>
</feature>
<dbReference type="SUPFAM" id="SSF54001">
    <property type="entry name" value="Cysteine proteinases"/>
    <property type="match status" value="3"/>
</dbReference>
<dbReference type="InterPro" id="IPR038156">
    <property type="entry name" value="PCS_N_sf"/>
</dbReference>
<feature type="compositionally biased region" description="Basic and acidic residues" evidence="1">
    <location>
        <begin position="78"/>
        <end position="89"/>
    </location>
</feature>
<sequence>MGSGSSAEVDAHLRKWESAVNDLQTLCGTHRKAIDSDRMVTPPASAFGGGNGSGGSNPHNNDGSASDSHNNPAGGGNSKHEEGNESERSLRRRASSLVSFGGKLPVPPAGPDGGAVPHLTPRGSTANVVIAPHESSNAMFSDTTPSKKDSSHNASMKHHSRQQVLELRKKRNAVFQSYECPEGVDFDNVEGALNCNHFAAVALALSSLLGGGKDNSDRRTRVTVEDIFFAAQVPLHMLHAPPPPLTVMGDIIREFMDVDNRFKDQYNIESLHLDIAPTLGQVELGANDVGDRQCRVQLPDFRKQITHDIEEESDVIRIVNYDPFVLEQGLMVESDDGGVAQTASQSFNANAFGLNPAAASKYQPKNDGAYAVLNDARSAVQPMVTLTEGVMSDTLFARIKEVPAGQLFKAMASHNGAPRAKGYIRISKRNAKTGIATTASEESAAAIAAARLVDDVQLFFTPELCSGKVLGTNVDGCHAGTIAPFVAPHIVACAWAMHLVCGIRPNTHGHGKGLPVSDIIRTLRLPVGVVVNNSDLSLDQVYLYFQEYLKRKLMDGNITIGLYPVLTKISREDAVPTISVFDLESILIDVKSGNEDPEQPQNVMLIQYNADVAHNVLGIASLSQWCVLVGYDDDTQTARLIDANATTFSQSWTCPLDRLHKAMTGYGYLMVARPRESNNTNTTTSSRSSTPSTATNPFGIGSLRHIASTVQHRLDLVKEQQQQTGNLFEPTAIPSRLRTFSYPDRPFALTTMSLAVLQLTGVNTTLEDLVHRLPYDVNAILNKRLPLECVKICLDRVLTTMGFEGQTDVKVHHFDRHTTGKLTFPIKQFTALLNTHVPSDSNENDPAMQNHAMIVSFDRSLIQVHGTSNPFGSTAIVVSFHEEESTVTLMDSNPNVYLRMWTAPLEALHRAMQNLPGDGHRLNGAVILSKSAAAPATGGAPKPASRVFDLSVAPVQNIFHVSPSPQVQGLSLAFAQLGYFFTPEEIFYEAYLKTVSDQRRRGSQAFAWRDVEVSLAIVNKKIDARLMTLVSKKFIESRKLSGLTVEQVDDIDIEEVGKVLSEATDSKDTVLLVNYNTQSVHGLSNMGSSVALVQSYDEATETITLVDAEYTLFGWTWKANLAQLIEAADLDNEGSSPYGLVRITRGSGGAAGAKTNAGFQAAFASAPEEAESSATEHPADGEHKPKVRGSTTFVEQ</sequence>
<dbReference type="VEuPathDB" id="TriTrypDB:BSAL_13145"/>
<reference evidence="3" key="1">
    <citation type="submission" date="2015-09" db="EMBL/GenBank/DDBJ databases">
        <authorList>
            <consortium name="Pathogen Informatics"/>
        </authorList>
    </citation>
    <scope>NUCLEOTIDE SEQUENCE [LARGE SCALE GENOMIC DNA]</scope>
    <source>
        <strain evidence="3">Lake Konstanz</strain>
    </source>
</reference>
<dbReference type="OMA" id="EEIFYEA"/>
<gene>
    <name evidence="2" type="ORF">BSAL_13145</name>
</gene>
<protein>
    <submittedName>
        <fullName evidence="2">Uncharacterized protein</fullName>
    </submittedName>
</protein>
<feature type="region of interest" description="Disordered" evidence="1">
    <location>
        <begin position="135"/>
        <end position="164"/>
    </location>
</feature>
<evidence type="ECO:0000313" key="3">
    <source>
        <dbReference type="Proteomes" id="UP000051952"/>
    </source>
</evidence>
<feature type="region of interest" description="Disordered" evidence="1">
    <location>
        <begin position="31"/>
        <end position="121"/>
    </location>
</feature>